<evidence type="ECO:0000313" key="7">
    <source>
        <dbReference type="Proteomes" id="UP001520878"/>
    </source>
</evidence>
<dbReference type="SMART" id="SM00342">
    <property type="entry name" value="HTH_ARAC"/>
    <property type="match status" value="1"/>
</dbReference>
<evidence type="ECO:0000256" key="3">
    <source>
        <dbReference type="ARBA" id="ARBA00023163"/>
    </source>
</evidence>
<feature type="transmembrane region" description="Helical" evidence="4">
    <location>
        <begin position="101"/>
        <end position="119"/>
    </location>
</feature>
<evidence type="ECO:0000256" key="1">
    <source>
        <dbReference type="ARBA" id="ARBA00023015"/>
    </source>
</evidence>
<evidence type="ECO:0000256" key="4">
    <source>
        <dbReference type="SAM" id="Phobius"/>
    </source>
</evidence>
<name>A0ABS8GDJ1_9ALTE</name>
<feature type="transmembrane region" description="Helical" evidence="4">
    <location>
        <begin position="6"/>
        <end position="25"/>
    </location>
</feature>
<keyword evidence="1" id="KW-0805">Transcription regulation</keyword>
<keyword evidence="3" id="KW-0804">Transcription</keyword>
<dbReference type="InterPro" id="IPR018060">
    <property type="entry name" value="HTH_AraC"/>
</dbReference>
<keyword evidence="4" id="KW-0472">Membrane</keyword>
<evidence type="ECO:0000259" key="5">
    <source>
        <dbReference type="PROSITE" id="PS01124"/>
    </source>
</evidence>
<dbReference type="Proteomes" id="UP001520878">
    <property type="component" value="Unassembled WGS sequence"/>
</dbReference>
<dbReference type="PANTHER" id="PTHR43280">
    <property type="entry name" value="ARAC-FAMILY TRANSCRIPTIONAL REGULATOR"/>
    <property type="match status" value="1"/>
</dbReference>
<evidence type="ECO:0000256" key="2">
    <source>
        <dbReference type="ARBA" id="ARBA00023125"/>
    </source>
</evidence>
<keyword evidence="7" id="KW-1185">Reference proteome</keyword>
<gene>
    <name evidence="6" type="ORF">LJ739_17080</name>
</gene>
<dbReference type="Pfam" id="PF12833">
    <property type="entry name" value="HTH_18"/>
    <property type="match status" value="1"/>
</dbReference>
<reference evidence="6 7" key="1">
    <citation type="submission" date="2021-10" db="EMBL/GenBank/DDBJ databases">
        <title>Draft genome of Aestuariibacter halophilus JC2043.</title>
        <authorList>
            <person name="Emsley S.A."/>
            <person name="Pfannmuller K.M."/>
            <person name="Ushijima B."/>
            <person name="Saw J.H."/>
            <person name="Videau P."/>
        </authorList>
    </citation>
    <scope>NUCLEOTIDE SEQUENCE [LARGE SCALE GENOMIC DNA]</scope>
    <source>
        <strain evidence="6 7">JC2043</strain>
    </source>
</reference>
<dbReference type="PANTHER" id="PTHR43280:SF2">
    <property type="entry name" value="HTH-TYPE TRANSCRIPTIONAL REGULATOR EXSA"/>
    <property type="match status" value="1"/>
</dbReference>
<protein>
    <submittedName>
        <fullName evidence="6">Helix-turn-helix domain-containing protein</fullName>
    </submittedName>
</protein>
<feature type="transmembrane region" description="Helical" evidence="4">
    <location>
        <begin position="213"/>
        <end position="235"/>
    </location>
</feature>
<feature type="transmembrane region" description="Helical" evidence="4">
    <location>
        <begin position="37"/>
        <end position="56"/>
    </location>
</feature>
<dbReference type="PROSITE" id="PS01124">
    <property type="entry name" value="HTH_ARAC_FAMILY_2"/>
    <property type="match status" value="1"/>
</dbReference>
<keyword evidence="4" id="KW-1133">Transmembrane helix</keyword>
<dbReference type="RefSeq" id="WP_229162412.1">
    <property type="nucleotide sequence ID" value="NZ_JAJEWP010000006.1"/>
</dbReference>
<dbReference type="InterPro" id="IPR009057">
    <property type="entry name" value="Homeodomain-like_sf"/>
</dbReference>
<feature type="transmembrane region" description="Helical" evidence="4">
    <location>
        <begin position="183"/>
        <end position="207"/>
    </location>
</feature>
<keyword evidence="2" id="KW-0238">DNA-binding</keyword>
<organism evidence="6 7">
    <name type="scientific">Fluctibacter halophilus</name>
    <dbReference type="NCBI Taxonomy" id="226011"/>
    <lineage>
        <taxon>Bacteria</taxon>
        <taxon>Pseudomonadati</taxon>
        <taxon>Pseudomonadota</taxon>
        <taxon>Gammaproteobacteria</taxon>
        <taxon>Alteromonadales</taxon>
        <taxon>Alteromonadaceae</taxon>
        <taxon>Fluctibacter</taxon>
    </lineage>
</organism>
<comment type="caution">
    <text evidence="6">The sequence shown here is derived from an EMBL/GenBank/DDBJ whole genome shotgun (WGS) entry which is preliminary data.</text>
</comment>
<sequence>MENLNPYQSVVLALLGVWLITLALIWARFDRLVHGKYLLIAVLIWPGMLVDEWMRAFGVSTAWVFLAGLFQCLPALSAGLLLSCVNAMVQKSPRYSPALRYGPPLVILVGQFPLLFQTATARLDMLEHPPVGQLLEYWYVYGPHLLTGFIVLVMATRCVELFYQYHGQLSDQVVDVHLYRFHVAPGCFMGLMGVAFVAIILTTFATFGLLNVTFWQVVNNLFYAAAFLATLLVLLELRPFAPSPLPPEYRDTHVYAESVMRDTLNKAEHALIRDKAYKHIGLRLDQFAAAAKVDPIVLAQATRVLLKRNFRAFMYHYRLEYAKKILMRTDARVSTVARRLGFQSEKFLSQVFVKYIHHMGKPPAAVGQEEP</sequence>
<feature type="domain" description="HTH araC/xylS-type" evidence="5">
    <location>
        <begin position="265"/>
        <end position="356"/>
    </location>
</feature>
<evidence type="ECO:0000313" key="6">
    <source>
        <dbReference type="EMBL" id="MCC2617970.1"/>
    </source>
</evidence>
<feature type="transmembrane region" description="Helical" evidence="4">
    <location>
        <begin position="139"/>
        <end position="163"/>
    </location>
</feature>
<feature type="transmembrane region" description="Helical" evidence="4">
    <location>
        <begin position="62"/>
        <end position="89"/>
    </location>
</feature>
<accession>A0ABS8GDJ1</accession>
<keyword evidence="4" id="KW-0812">Transmembrane</keyword>
<dbReference type="Gene3D" id="1.10.10.60">
    <property type="entry name" value="Homeodomain-like"/>
    <property type="match status" value="1"/>
</dbReference>
<proteinExistence type="predicted"/>
<dbReference type="EMBL" id="JAJEWP010000006">
    <property type="protein sequence ID" value="MCC2617970.1"/>
    <property type="molecule type" value="Genomic_DNA"/>
</dbReference>
<dbReference type="SUPFAM" id="SSF46689">
    <property type="entry name" value="Homeodomain-like"/>
    <property type="match status" value="1"/>
</dbReference>